<protein>
    <submittedName>
        <fullName evidence="1">Uncharacterized protein</fullName>
    </submittedName>
</protein>
<organism evidence="1 2">
    <name type="scientific">Kickxella alabastrina</name>
    <dbReference type="NCBI Taxonomy" id="61397"/>
    <lineage>
        <taxon>Eukaryota</taxon>
        <taxon>Fungi</taxon>
        <taxon>Fungi incertae sedis</taxon>
        <taxon>Zoopagomycota</taxon>
        <taxon>Kickxellomycotina</taxon>
        <taxon>Kickxellomycetes</taxon>
        <taxon>Kickxellales</taxon>
        <taxon>Kickxellaceae</taxon>
        <taxon>Kickxella</taxon>
    </lineage>
</organism>
<comment type="caution">
    <text evidence="1">The sequence shown here is derived from an EMBL/GenBank/DDBJ whole genome shotgun (WGS) entry which is preliminary data.</text>
</comment>
<evidence type="ECO:0000313" key="2">
    <source>
        <dbReference type="Proteomes" id="UP001150581"/>
    </source>
</evidence>
<sequence length="117" mass="13029">MSSFEKKAANEKDAEFEDHHHVEVSDELSPELEALLKTEPLNGLSNVEVAERIAQFGKNEITEKKTNPFLKFLSYFTGAIAYLIELAFILSGVVEDWVDFGIIGALLVINALIGFIE</sequence>
<dbReference type="Proteomes" id="UP001150581">
    <property type="component" value="Unassembled WGS sequence"/>
</dbReference>
<dbReference type="EMBL" id="JANBPG010000625">
    <property type="protein sequence ID" value="KAJ1894966.1"/>
    <property type="molecule type" value="Genomic_DNA"/>
</dbReference>
<keyword evidence="2" id="KW-1185">Reference proteome</keyword>
<proteinExistence type="predicted"/>
<feature type="non-terminal residue" evidence="1">
    <location>
        <position position="117"/>
    </location>
</feature>
<gene>
    <name evidence="1" type="ORF">LPJ66_004870</name>
</gene>
<name>A0ACC1IGS1_9FUNG</name>
<accession>A0ACC1IGS1</accession>
<evidence type="ECO:0000313" key="1">
    <source>
        <dbReference type="EMBL" id="KAJ1894966.1"/>
    </source>
</evidence>
<reference evidence="1" key="1">
    <citation type="submission" date="2022-07" db="EMBL/GenBank/DDBJ databases">
        <title>Phylogenomic reconstructions and comparative analyses of Kickxellomycotina fungi.</title>
        <authorList>
            <person name="Reynolds N.K."/>
            <person name="Stajich J.E."/>
            <person name="Barry K."/>
            <person name="Grigoriev I.V."/>
            <person name="Crous P."/>
            <person name="Smith M.E."/>
        </authorList>
    </citation>
    <scope>NUCLEOTIDE SEQUENCE</scope>
    <source>
        <strain evidence="1">Benny 63K</strain>
    </source>
</reference>